<dbReference type="EMBL" id="JMCB01000024">
    <property type="protein sequence ID" value="KFE61943.1"/>
    <property type="molecule type" value="Genomic_DNA"/>
</dbReference>
<name>A0A085W2N0_9BACT</name>
<protein>
    <recommendedName>
        <fullName evidence="3">Tetratricopeptide repeat protein</fullName>
    </recommendedName>
</protein>
<sequence>MIIQDPAGLLQRIPELKPLCEDPGVRRAVERGDPFRLYRTLRWARWMGRLRSHREVIDILLRHRRLFARPLKSNPMLGTVNGFGASLLGSAEKDEQDGTCIATHCVVALFAIPLLPLGAYVVRPGQGSGAFNRSWTLFARVPLGPLPWLWSRALALGVMALVVLGAAQAFQASRYQDVRLINGFPQPVSVELGGKKAVVPASGMTLLPQVPTGHQKGRAATQDGVEIDTVELEVASGFDVLAWNIAGATPVFLETVVYGPDSKNNAPTGYEPQLYCGQKVLTLRDVDHVFSEPPSSLRLSESQRYATRSHVGILPQDLSGPPVCLSLLIAQDRYAEAVPLLELYARLAGWERGSATRAIAIALMHSPEEAVRIAKLALAVHPEDAELHRIYQWAAERMGQHEALVQEYRARAEAQPDSATAQYLSVRLQRGSEGTAAMEQLAQRFPQEPLILRAVVYSRWRTGDWKGTAKAWETLRGLDTEGAATLAEAEATALVAQGRRAEALAQLKKLFAEADPSSRAEAAEVYARVAHGEKGVDPEELIAVLEAEGGQQEEESSKRWELRARAGLIPEDAPDMPMLRFMSSVGRDPKAAVDMAPQLKPALLRALGGAGWALAYGEAVRTGATEPEQALAKAYLLEPHSLEVFRQFVRGESVSLEAAELTPEFRAAAYLVRSRNTALPSEERRRLVELARRDDLLHSPVSEAIASWAP</sequence>
<dbReference type="Gene3D" id="1.25.40.10">
    <property type="entry name" value="Tetratricopeptide repeat domain"/>
    <property type="match status" value="1"/>
</dbReference>
<evidence type="ECO:0000313" key="2">
    <source>
        <dbReference type="Proteomes" id="UP000028725"/>
    </source>
</evidence>
<dbReference type="OrthoDB" id="8767924at2"/>
<organism evidence="1 2">
    <name type="scientific">Hyalangium minutum</name>
    <dbReference type="NCBI Taxonomy" id="394096"/>
    <lineage>
        <taxon>Bacteria</taxon>
        <taxon>Pseudomonadati</taxon>
        <taxon>Myxococcota</taxon>
        <taxon>Myxococcia</taxon>
        <taxon>Myxococcales</taxon>
        <taxon>Cystobacterineae</taxon>
        <taxon>Archangiaceae</taxon>
        <taxon>Hyalangium</taxon>
    </lineage>
</organism>
<dbReference type="STRING" id="394096.DB31_4386"/>
<proteinExistence type="predicted"/>
<keyword evidence="2" id="KW-1185">Reference proteome</keyword>
<reference evidence="1 2" key="1">
    <citation type="submission" date="2014-04" db="EMBL/GenBank/DDBJ databases">
        <title>Genome assembly of Hyalangium minutum DSM 14724.</title>
        <authorList>
            <person name="Sharma G."/>
            <person name="Subramanian S."/>
        </authorList>
    </citation>
    <scope>NUCLEOTIDE SEQUENCE [LARGE SCALE GENOMIC DNA]</scope>
    <source>
        <strain evidence="1 2">DSM 14724</strain>
    </source>
</reference>
<dbReference type="SUPFAM" id="SSF48452">
    <property type="entry name" value="TPR-like"/>
    <property type="match status" value="1"/>
</dbReference>
<dbReference type="AlphaFoldDB" id="A0A085W2N0"/>
<evidence type="ECO:0008006" key="3">
    <source>
        <dbReference type="Google" id="ProtNLM"/>
    </source>
</evidence>
<dbReference type="Proteomes" id="UP000028725">
    <property type="component" value="Unassembled WGS sequence"/>
</dbReference>
<comment type="caution">
    <text evidence="1">The sequence shown here is derived from an EMBL/GenBank/DDBJ whole genome shotgun (WGS) entry which is preliminary data.</text>
</comment>
<dbReference type="RefSeq" id="WP_044198166.1">
    <property type="nucleotide sequence ID" value="NZ_JMCB01000024.1"/>
</dbReference>
<evidence type="ECO:0000313" key="1">
    <source>
        <dbReference type="EMBL" id="KFE61943.1"/>
    </source>
</evidence>
<dbReference type="InterPro" id="IPR011990">
    <property type="entry name" value="TPR-like_helical_dom_sf"/>
</dbReference>
<accession>A0A085W2N0</accession>
<gene>
    <name evidence="1" type="ORF">DB31_4386</name>
</gene>